<dbReference type="EMBL" id="JADOES010000037">
    <property type="protein sequence ID" value="MBT9317054.1"/>
    <property type="molecule type" value="Genomic_DNA"/>
</dbReference>
<reference evidence="5" key="1">
    <citation type="submission" date="2020-11" db="EMBL/GenBank/DDBJ databases">
        <authorList>
            <person name="Konstantinou D."/>
            <person name="Gkelis S."/>
            <person name="Popin R."/>
            <person name="Fewer D."/>
            <person name="Sivonen K."/>
        </authorList>
    </citation>
    <scope>NUCLEOTIDE SEQUENCE</scope>
    <source>
        <strain evidence="5">TAU-MAC 1115</strain>
    </source>
</reference>
<accession>A0A947DIS3</accession>
<keyword evidence="1 3" id="KW-0547">Nucleotide-binding</keyword>
<dbReference type="AlphaFoldDB" id="A0A947DIS3"/>
<sequence>MSPLDISDEKSKNNQQWLQKIQHVRDESVKAKVLLSLFVQKAEERLSQTYVEFLASLENTLEQLPNCQCFLNRNPGDSLESSRQVMAHWNNPLWWHSSDGGYMPRLEGIAPPLLQVGIVTTLATFRYSYSKCPAVNLRKYDDLKKIQGDLTSVSGIDLAQLDLSVLGRLPLLLNCLTLQSESFAQYRGHTVIFSNNDSTRRAATEALESLALRAFATFPVRKLQGIFIDPISMGNTFPFKSLPEELRGKRTFTTSSDIQEELLKLITHTEQMIQNYLSRDYASIEDYNAAAEAIQEAYRYLFVADFPSKFDSRSLEYLNSLLTNGARAGVYAIIHIDETLEKPRNFNYDLFKDHCNVLRPTGEFYEGQPLFRYEAYNGLRYEVTLDKPPASDKFNCLTSLISDACSKVKVDTVPFTKLYPSDFWLEDSRKELRAPIGLAGARDRLEFWLGQNSSGQEISQSLLFGKPGAGKSFTLHSIINSLAMRYAPDELELYLLDYKEGVEFQIYVDPDRGETGSSNDELSTERALPHAKVISIESDREFGLSVLRKINAEFKRRADRWKAVANDITKVAEFRDRTHETMPRILVVIDEFQVLFEDNDAISMEINQIFNTIIKQGRAYGVHLLLASQSPNIKNISRSVYDLIDLRMAMQMNQNIAAMALAEGNLDAIDLLDRPGRIIYNTDFGRKGSNQLGQVADVNPDERKQALRAIQQVASEQNYHRPESDPLVLFDGRHPTRLRNNSVLTTLAKAPHWLSSAEIKTLIQEPSWRTKQYPSVAWLGEAMRIGDHSRAIFRRQLGSNLLIVGQDAEDSYGILAGTLTSLACCHQLHKVKFYIADMADEEDASLYWSSLTTDFRNTFEPFFDIQLAKDFPDKERHISTTTTLLQNVYTEFERRTQLRQDDPDVYDFGPSVFLVCAFGTLDCLSSLRPVPGRRGDPEMSDDAQKLLDIAAQGAELGIHLVLYIENLKVLNQLFATKERAALNHFGLRVCLTMPADDSRTLLGDNAAAGLPKLRAYFKNVAASSQLDKLKPYAIPTQAELSQYGQLLHQKNQ</sequence>
<dbReference type="GO" id="GO:0005524">
    <property type="term" value="F:ATP binding"/>
    <property type="evidence" value="ECO:0007669"/>
    <property type="project" value="UniProtKB-UniRule"/>
</dbReference>
<dbReference type="PROSITE" id="PS50901">
    <property type="entry name" value="FTSK"/>
    <property type="match status" value="1"/>
</dbReference>
<dbReference type="SUPFAM" id="SSF52540">
    <property type="entry name" value="P-loop containing nucleoside triphosphate hydrolases"/>
    <property type="match status" value="1"/>
</dbReference>
<comment type="caution">
    <text evidence="5">The sequence shown here is derived from an EMBL/GenBank/DDBJ whole genome shotgun (WGS) entry which is preliminary data.</text>
</comment>
<proteinExistence type="predicted"/>
<evidence type="ECO:0000259" key="4">
    <source>
        <dbReference type="PROSITE" id="PS50901"/>
    </source>
</evidence>
<reference evidence="5" key="2">
    <citation type="journal article" date="2021" name="Mar. Drugs">
        <title>Genome Reduction and Secondary Metabolism of the Marine Sponge-Associated Cyanobacterium Leptothoe.</title>
        <authorList>
            <person name="Konstantinou D."/>
            <person name="Popin R.V."/>
            <person name="Fewer D.P."/>
            <person name="Sivonen K."/>
            <person name="Gkelis S."/>
        </authorList>
    </citation>
    <scope>NUCLEOTIDE SEQUENCE</scope>
    <source>
        <strain evidence="5">TAU-MAC 1115</strain>
    </source>
</reference>
<evidence type="ECO:0000313" key="5">
    <source>
        <dbReference type="EMBL" id="MBT9317054.1"/>
    </source>
</evidence>
<keyword evidence="2 3" id="KW-0067">ATP-binding</keyword>
<evidence type="ECO:0000256" key="1">
    <source>
        <dbReference type="ARBA" id="ARBA00022741"/>
    </source>
</evidence>
<dbReference type="RefSeq" id="WP_215610114.1">
    <property type="nucleotide sequence ID" value="NZ_JADOES010000037.1"/>
</dbReference>
<name>A0A947DIS3_9CYAN</name>
<dbReference type="Gene3D" id="3.40.50.300">
    <property type="entry name" value="P-loop containing nucleotide triphosphate hydrolases"/>
    <property type="match status" value="3"/>
</dbReference>
<dbReference type="InterPro" id="IPR002543">
    <property type="entry name" value="FtsK_dom"/>
</dbReference>
<evidence type="ECO:0000256" key="3">
    <source>
        <dbReference type="PROSITE-ProRule" id="PRU00289"/>
    </source>
</evidence>
<evidence type="ECO:0000256" key="2">
    <source>
        <dbReference type="ARBA" id="ARBA00022840"/>
    </source>
</evidence>
<keyword evidence="6" id="KW-1185">Reference proteome</keyword>
<feature type="binding site" evidence="3">
    <location>
        <begin position="465"/>
        <end position="472"/>
    </location>
    <ligand>
        <name>ATP</name>
        <dbReference type="ChEBI" id="CHEBI:30616"/>
    </ligand>
</feature>
<organism evidence="5 6">
    <name type="scientific">Leptothoe spongobia TAU-MAC 1115</name>
    <dbReference type="NCBI Taxonomy" id="1967444"/>
    <lineage>
        <taxon>Bacteria</taxon>
        <taxon>Bacillati</taxon>
        <taxon>Cyanobacteriota</taxon>
        <taxon>Cyanophyceae</taxon>
        <taxon>Nodosilineales</taxon>
        <taxon>Cymatolegaceae</taxon>
        <taxon>Leptothoe</taxon>
        <taxon>Leptothoe spongobia</taxon>
    </lineage>
</organism>
<evidence type="ECO:0000313" key="6">
    <source>
        <dbReference type="Proteomes" id="UP000717364"/>
    </source>
</evidence>
<feature type="domain" description="FtsK" evidence="4">
    <location>
        <begin position="442"/>
        <end position="659"/>
    </location>
</feature>
<protein>
    <submittedName>
        <fullName evidence="5">ATP-binding protein</fullName>
    </submittedName>
</protein>
<dbReference type="InterPro" id="IPR050206">
    <property type="entry name" value="FtsK/SpoIIIE/SftA"/>
</dbReference>
<gene>
    <name evidence="5" type="ORF">IXB50_16645</name>
</gene>
<dbReference type="Pfam" id="PF01580">
    <property type="entry name" value="FtsK_SpoIIIE"/>
    <property type="match status" value="1"/>
</dbReference>
<dbReference type="PANTHER" id="PTHR22683">
    <property type="entry name" value="SPORULATION PROTEIN RELATED"/>
    <property type="match status" value="1"/>
</dbReference>
<dbReference type="Proteomes" id="UP000717364">
    <property type="component" value="Unassembled WGS sequence"/>
</dbReference>
<dbReference type="GO" id="GO:0003677">
    <property type="term" value="F:DNA binding"/>
    <property type="evidence" value="ECO:0007669"/>
    <property type="project" value="InterPro"/>
</dbReference>
<dbReference type="PANTHER" id="PTHR22683:SF41">
    <property type="entry name" value="DNA TRANSLOCASE FTSK"/>
    <property type="match status" value="1"/>
</dbReference>
<dbReference type="InterPro" id="IPR027417">
    <property type="entry name" value="P-loop_NTPase"/>
</dbReference>